<dbReference type="Proteomes" id="UP000468766">
    <property type="component" value="Unassembled WGS sequence"/>
</dbReference>
<evidence type="ECO:0000313" key="1">
    <source>
        <dbReference type="EMBL" id="KAB2953460.1"/>
    </source>
</evidence>
<dbReference type="AlphaFoldDB" id="A0A6I0ESH5"/>
<accession>A0A6I0ESH5</accession>
<dbReference type="NCBIfam" id="TIGR03292">
    <property type="entry name" value="PhnH_redo"/>
    <property type="match status" value="1"/>
</dbReference>
<comment type="caution">
    <text evidence="1">The sequence shown here is derived from an EMBL/GenBank/DDBJ whole genome shotgun (WGS) entry which is preliminary data.</text>
</comment>
<dbReference type="Gene3D" id="3.40.50.11310">
    <property type="entry name" value="Bacterial phosphonate metabolism protein PhnH"/>
    <property type="match status" value="1"/>
</dbReference>
<dbReference type="InterPro" id="IPR008772">
    <property type="entry name" value="Phosphonate_metab_PhnH"/>
</dbReference>
<evidence type="ECO:0000313" key="2">
    <source>
        <dbReference type="Proteomes" id="UP000468766"/>
    </source>
</evidence>
<gene>
    <name evidence="1" type="primary">phnH</name>
    <name evidence="1" type="ORF">F9B85_06025</name>
</gene>
<name>A0A6I0ESH5_9FIRM</name>
<proteinExistence type="predicted"/>
<keyword evidence="1" id="KW-0456">Lyase</keyword>
<protein>
    <submittedName>
        <fullName evidence="1">Phosphonate C-P lyase system protein PhnH</fullName>
    </submittedName>
</protein>
<dbReference type="EMBL" id="WBXO01000003">
    <property type="protein sequence ID" value="KAB2953460.1"/>
    <property type="molecule type" value="Genomic_DNA"/>
</dbReference>
<dbReference type="RefSeq" id="WP_151619479.1">
    <property type="nucleotide sequence ID" value="NZ_WBXO01000003.1"/>
</dbReference>
<organism evidence="1 2">
    <name type="scientific">Heliorestis acidaminivorans</name>
    <dbReference type="NCBI Taxonomy" id="553427"/>
    <lineage>
        <taxon>Bacteria</taxon>
        <taxon>Bacillati</taxon>
        <taxon>Bacillota</taxon>
        <taxon>Clostridia</taxon>
        <taxon>Eubacteriales</taxon>
        <taxon>Heliobacteriaceae</taxon>
        <taxon>Heliorestis</taxon>
    </lineage>
</organism>
<dbReference type="SUPFAM" id="SSF159709">
    <property type="entry name" value="PhnH-like"/>
    <property type="match status" value="1"/>
</dbReference>
<reference evidence="1 2" key="1">
    <citation type="submission" date="2019-10" db="EMBL/GenBank/DDBJ databases">
        <title>Whole-genome sequence of the extremophile Heliorestis acidaminivorans DSM 24790.</title>
        <authorList>
            <person name="Kyndt J.A."/>
            <person name="Meyer T.E."/>
        </authorList>
    </citation>
    <scope>NUCLEOTIDE SEQUENCE [LARGE SCALE GENOMIC DNA]</scope>
    <source>
        <strain evidence="1 2">DSM 24790</strain>
    </source>
</reference>
<keyword evidence="2" id="KW-1185">Reference proteome</keyword>
<dbReference type="GO" id="GO:0016829">
    <property type="term" value="F:lyase activity"/>
    <property type="evidence" value="ECO:0007669"/>
    <property type="project" value="UniProtKB-KW"/>
</dbReference>
<dbReference type="OrthoDB" id="154477at2"/>
<dbReference type="InterPro" id="IPR038058">
    <property type="entry name" value="PhnH-like_sp"/>
</dbReference>
<dbReference type="Pfam" id="PF05845">
    <property type="entry name" value="PhnH"/>
    <property type="match status" value="1"/>
</dbReference>
<sequence length="196" mass="22384">MTIYDPHAVQKAYRKLIDSLSKPGTINILDEFRDSKDIKIPCNDSTYLFMQMLLDTEVTFHILGQNSETISKYVSQITYAKSAPLHEADFIFLLQNREAGQLVNAIEQCKSGELINPHQSATLIVEVEKISKEEKYQLKGPGIETVQFMNIYEKDNWIEARAQKNINYPIGIDIYFLDPEARLLALPRTTIIDGLT</sequence>
<dbReference type="GO" id="GO:0019634">
    <property type="term" value="P:organic phosphonate metabolic process"/>
    <property type="evidence" value="ECO:0007669"/>
    <property type="project" value="InterPro"/>
</dbReference>
<dbReference type="PIRSF" id="PIRSF020680">
    <property type="entry name" value="PhnH"/>
    <property type="match status" value="1"/>
</dbReference>